<dbReference type="GO" id="GO:0004984">
    <property type="term" value="F:olfactory receptor activity"/>
    <property type="evidence" value="ECO:0007669"/>
    <property type="project" value="InterPro"/>
</dbReference>
<dbReference type="Proteomes" id="UP001432146">
    <property type="component" value="Unassembled WGS sequence"/>
</dbReference>
<keyword evidence="9" id="KW-0807">Transducer</keyword>
<keyword evidence="2" id="KW-1003">Cell membrane</keyword>
<evidence type="ECO:0000256" key="2">
    <source>
        <dbReference type="ARBA" id="ARBA00022475"/>
    </source>
</evidence>
<evidence type="ECO:0000256" key="9">
    <source>
        <dbReference type="ARBA" id="ARBA00023224"/>
    </source>
</evidence>
<dbReference type="InterPro" id="IPR004117">
    <property type="entry name" value="7tm6_olfct_rcpt"/>
</dbReference>
<protein>
    <submittedName>
        <fullName evidence="11">Uncharacterized protein</fullName>
    </submittedName>
</protein>
<evidence type="ECO:0000256" key="7">
    <source>
        <dbReference type="ARBA" id="ARBA00023136"/>
    </source>
</evidence>
<keyword evidence="6 10" id="KW-1133">Transmembrane helix</keyword>
<dbReference type="GO" id="GO:0005549">
    <property type="term" value="F:odorant binding"/>
    <property type="evidence" value="ECO:0007669"/>
    <property type="project" value="InterPro"/>
</dbReference>
<dbReference type="PANTHER" id="PTHR21137:SF35">
    <property type="entry name" value="ODORANT RECEPTOR 19A-RELATED"/>
    <property type="match status" value="1"/>
</dbReference>
<dbReference type="EMBL" id="JAWNGG020000014">
    <property type="protein sequence ID" value="KAK9309143.1"/>
    <property type="molecule type" value="Genomic_DNA"/>
</dbReference>
<evidence type="ECO:0000313" key="12">
    <source>
        <dbReference type="Proteomes" id="UP001432146"/>
    </source>
</evidence>
<feature type="transmembrane region" description="Helical" evidence="10">
    <location>
        <begin position="45"/>
        <end position="68"/>
    </location>
</feature>
<evidence type="ECO:0000256" key="5">
    <source>
        <dbReference type="ARBA" id="ARBA00022725"/>
    </source>
</evidence>
<feature type="transmembrane region" description="Helical" evidence="10">
    <location>
        <begin position="205"/>
        <end position="225"/>
    </location>
</feature>
<proteinExistence type="predicted"/>
<organism evidence="11 12">
    <name type="scientific">Tetragonisca angustula</name>
    <dbReference type="NCBI Taxonomy" id="166442"/>
    <lineage>
        <taxon>Eukaryota</taxon>
        <taxon>Metazoa</taxon>
        <taxon>Ecdysozoa</taxon>
        <taxon>Arthropoda</taxon>
        <taxon>Hexapoda</taxon>
        <taxon>Insecta</taxon>
        <taxon>Pterygota</taxon>
        <taxon>Neoptera</taxon>
        <taxon>Endopterygota</taxon>
        <taxon>Hymenoptera</taxon>
        <taxon>Apocrita</taxon>
        <taxon>Aculeata</taxon>
        <taxon>Apoidea</taxon>
        <taxon>Anthophila</taxon>
        <taxon>Apidae</taxon>
        <taxon>Tetragonisca</taxon>
    </lineage>
</organism>
<dbReference type="Pfam" id="PF02949">
    <property type="entry name" value="7tm_6"/>
    <property type="match status" value="1"/>
</dbReference>
<comment type="caution">
    <text evidence="11">The sequence shown here is derived from an EMBL/GenBank/DDBJ whole genome shotgun (WGS) entry which is preliminary data.</text>
</comment>
<evidence type="ECO:0000256" key="3">
    <source>
        <dbReference type="ARBA" id="ARBA00022606"/>
    </source>
</evidence>
<gene>
    <name evidence="11" type="ORF">QLX08_001102</name>
</gene>
<reference evidence="11 12" key="1">
    <citation type="submission" date="2024-05" db="EMBL/GenBank/DDBJ databases">
        <title>The nuclear and mitochondrial genome assemblies of Tetragonisca angustula (Apidae: Meliponini), a tiny yet remarkable pollinator in the Neotropics.</title>
        <authorList>
            <person name="Ferrari R."/>
            <person name="Ricardo P.C."/>
            <person name="Dias F.C."/>
            <person name="Araujo N.S."/>
            <person name="Soares D.O."/>
            <person name="Zhou Q.-S."/>
            <person name="Zhu C.-D."/>
            <person name="Coutinho L."/>
            <person name="Airas M.C."/>
            <person name="Batista T.M."/>
        </authorList>
    </citation>
    <scope>NUCLEOTIDE SEQUENCE [LARGE SCALE GENOMIC DNA]</scope>
    <source>
        <strain evidence="11">ASF017062</strain>
        <tissue evidence="11">Abdomen</tissue>
    </source>
</reference>
<evidence type="ECO:0000256" key="8">
    <source>
        <dbReference type="ARBA" id="ARBA00023170"/>
    </source>
</evidence>
<feature type="transmembrane region" description="Helical" evidence="10">
    <location>
        <begin position="171"/>
        <end position="193"/>
    </location>
</feature>
<evidence type="ECO:0000256" key="4">
    <source>
        <dbReference type="ARBA" id="ARBA00022692"/>
    </source>
</evidence>
<keyword evidence="12" id="KW-1185">Reference proteome</keyword>
<dbReference type="GO" id="GO:0007165">
    <property type="term" value="P:signal transduction"/>
    <property type="evidence" value="ECO:0007669"/>
    <property type="project" value="UniProtKB-KW"/>
</dbReference>
<evidence type="ECO:0000256" key="6">
    <source>
        <dbReference type="ARBA" id="ARBA00022989"/>
    </source>
</evidence>
<dbReference type="PANTHER" id="PTHR21137">
    <property type="entry name" value="ODORANT RECEPTOR"/>
    <property type="match status" value="1"/>
</dbReference>
<evidence type="ECO:0000256" key="10">
    <source>
        <dbReference type="SAM" id="Phobius"/>
    </source>
</evidence>
<name>A0AAW1AJ59_9HYME</name>
<keyword evidence="3" id="KW-0716">Sensory transduction</keyword>
<accession>A0AAW1AJ59</accession>
<keyword evidence="8" id="KW-0675">Receptor</keyword>
<dbReference type="AlphaFoldDB" id="A0AAW1AJ59"/>
<dbReference type="GO" id="GO:0005886">
    <property type="term" value="C:plasma membrane"/>
    <property type="evidence" value="ECO:0007669"/>
    <property type="project" value="UniProtKB-SubCell"/>
</dbReference>
<keyword evidence="4 10" id="KW-0812">Transmembrane</keyword>
<evidence type="ECO:0000313" key="11">
    <source>
        <dbReference type="EMBL" id="KAK9309143.1"/>
    </source>
</evidence>
<keyword evidence="5" id="KW-0552">Olfaction</keyword>
<keyword evidence="7 10" id="KW-0472">Membrane</keyword>
<sequence>MKTVVFWMNGKSLKFLLKCIANDWAIVDTKTGRETMMKCAKFTRIITIASSAACHIVSAFYVIVRLFFIKYDDNKLFVRAYYPYDTITSPNYELTMISQVIGGTYSVLIYPSVDTFIAMLVLHACGQITNLKNELKEIHPHEKTKLKKIVRKHNYIARFVETIENNFNRMLLIQMLGCIVQLCFQTFQALMSLEEKNEQYMTFQIIFLCCYVMCMSTQLFLYCYVGEKLTFESTDIAETAYHCEWYNLSPEIARLLIIIMCRARASPLKLTAGKFCWFTILLYSQVVRTAVSYISVLYTVKS</sequence>
<evidence type="ECO:0000256" key="1">
    <source>
        <dbReference type="ARBA" id="ARBA00004651"/>
    </source>
</evidence>
<comment type="subcellular location">
    <subcellularLocation>
        <location evidence="1">Cell membrane</location>
        <topology evidence="1">Multi-pass membrane protein</topology>
    </subcellularLocation>
</comment>